<proteinExistence type="predicted"/>
<accession>A0AAQ2SZ19</accession>
<dbReference type="Proteomes" id="UP001163283">
    <property type="component" value="Chromosome"/>
</dbReference>
<evidence type="ECO:0000313" key="1">
    <source>
        <dbReference type="EMBL" id="UZA02601.1"/>
    </source>
</evidence>
<dbReference type="Proteomes" id="UP001163632">
    <property type="component" value="Chromosome"/>
</dbReference>
<dbReference type="AlphaFoldDB" id="A0AAQ2SZ19"/>
<keyword evidence="4" id="KW-1185">Reference proteome</keyword>
<dbReference type="GeneID" id="77187789"/>
<reference evidence="2 3" key="1">
    <citation type="journal article" date="2022" name="BMC Microbiol.">
        <title>Whole genome sequencing of Moraxella bovis strains from North America reveals two genotypes with different genetic determinants.</title>
        <authorList>
            <person name="Wynn E.L."/>
            <person name="Hille M.M."/>
            <person name="Loy J.D."/>
            <person name="Schuller G."/>
            <person name="Kuhn K.L."/>
            <person name="Dickey A.M."/>
            <person name="Bono J.L."/>
            <person name="Clawson M.L."/>
        </authorList>
    </citation>
    <scope>NUCLEOTIDE SEQUENCE [LARGE SCALE GENOMIC DNA]</scope>
    <source>
        <strain evidence="1">SAM102599</strain>
        <strain evidence="2 3">SAM57978</strain>
    </source>
</reference>
<dbReference type="EMBL" id="CP087830">
    <property type="protein sequence ID" value="UZA02601.1"/>
    <property type="molecule type" value="Genomic_DNA"/>
</dbReference>
<gene>
    <name evidence="1" type="ORF">LP092_11650</name>
    <name evidence="2" type="ORF">LP129_11670</name>
</gene>
<protein>
    <submittedName>
        <fullName evidence="2">Uncharacterized protein</fullName>
    </submittedName>
</protein>
<dbReference type="EMBL" id="CP087781">
    <property type="protein sequence ID" value="UZA51145.1"/>
    <property type="molecule type" value="Genomic_DNA"/>
</dbReference>
<sequence>MPILTGFASDWQMIGNELRLMRGDNQITAMIDDNEIVFGDMEANELIKNKRLKLK</sequence>
<name>A0AAQ2SZ19_MORBO</name>
<organism evidence="2 3">
    <name type="scientific">Moraxella bovis</name>
    <dbReference type="NCBI Taxonomy" id="476"/>
    <lineage>
        <taxon>Bacteria</taxon>
        <taxon>Pseudomonadati</taxon>
        <taxon>Pseudomonadota</taxon>
        <taxon>Gammaproteobacteria</taxon>
        <taxon>Moraxellales</taxon>
        <taxon>Moraxellaceae</taxon>
        <taxon>Moraxella</taxon>
    </lineage>
</organism>
<evidence type="ECO:0000313" key="3">
    <source>
        <dbReference type="Proteomes" id="UP001163283"/>
    </source>
</evidence>
<evidence type="ECO:0000313" key="4">
    <source>
        <dbReference type="Proteomes" id="UP001163632"/>
    </source>
</evidence>
<evidence type="ECO:0000313" key="2">
    <source>
        <dbReference type="EMBL" id="UZA51145.1"/>
    </source>
</evidence>
<dbReference type="RefSeq" id="WP_158079683.1">
    <property type="nucleotide sequence ID" value="NZ_CP030241.1"/>
</dbReference>